<gene>
    <name evidence="1" type="ORF">EZE20_00035</name>
</gene>
<sequence>MKKSLLLLFFWLPGLFCFGQSLPQRSFEGTIMGKIPITLTLSEDGDAIFGTLIYKKKGIPITVIGSKYDGTYFLKEHMPNGEVTGVFSISPKGTGLEGIWSAPKRDAKELKVSLKQTSRNTVASKPLPDLTGTYYYSFGAEDGSGELKVQQAGPGKLVIALSAVTGGPSFHIADLEKTTISLKGNKAIYENKEFGACKLLFTFGKNSVQIDYLDDAYECGFGARASAAGSYVRIKASKPDFL</sequence>
<dbReference type="EMBL" id="SMJU01000001">
    <property type="protein sequence ID" value="TDB68771.1"/>
    <property type="molecule type" value="Genomic_DNA"/>
</dbReference>
<reference evidence="1 2" key="1">
    <citation type="submission" date="2019-02" db="EMBL/GenBank/DDBJ databases">
        <title>Arundinibacter roseus gen. nov., sp. nov., a new member of the family Cytophagaceae.</title>
        <authorList>
            <person name="Szuroczki S."/>
            <person name="Khayer B."/>
            <person name="Sproer C."/>
            <person name="Toumi M."/>
            <person name="Szabo A."/>
            <person name="Felfoldi T."/>
            <person name="Schumann P."/>
            <person name="Toth E."/>
        </authorList>
    </citation>
    <scope>NUCLEOTIDE SEQUENCE [LARGE SCALE GENOMIC DNA]</scope>
    <source>
        <strain evidence="1 2">DMA-k-7a</strain>
    </source>
</reference>
<dbReference type="RefSeq" id="WP_132113170.1">
    <property type="nucleotide sequence ID" value="NZ_SMJU01000001.1"/>
</dbReference>
<accession>A0A4R4KQW1</accession>
<protein>
    <submittedName>
        <fullName evidence="1">Uncharacterized protein</fullName>
    </submittedName>
</protein>
<organism evidence="1 2">
    <name type="scientific">Arundinibacter roseus</name>
    <dbReference type="NCBI Taxonomy" id="2070510"/>
    <lineage>
        <taxon>Bacteria</taxon>
        <taxon>Pseudomonadati</taxon>
        <taxon>Bacteroidota</taxon>
        <taxon>Cytophagia</taxon>
        <taxon>Cytophagales</taxon>
        <taxon>Spirosomataceae</taxon>
        <taxon>Arundinibacter</taxon>
    </lineage>
</organism>
<keyword evidence="2" id="KW-1185">Reference proteome</keyword>
<evidence type="ECO:0000313" key="1">
    <source>
        <dbReference type="EMBL" id="TDB68771.1"/>
    </source>
</evidence>
<evidence type="ECO:0000313" key="2">
    <source>
        <dbReference type="Proteomes" id="UP000295706"/>
    </source>
</evidence>
<proteinExistence type="predicted"/>
<comment type="caution">
    <text evidence="1">The sequence shown here is derived from an EMBL/GenBank/DDBJ whole genome shotgun (WGS) entry which is preliminary data.</text>
</comment>
<dbReference type="AlphaFoldDB" id="A0A4R4KQW1"/>
<dbReference type="OrthoDB" id="951515at2"/>
<name>A0A4R4KQW1_9BACT</name>
<dbReference type="Proteomes" id="UP000295706">
    <property type="component" value="Unassembled WGS sequence"/>
</dbReference>